<evidence type="ECO:0000313" key="2">
    <source>
        <dbReference type="EMBL" id="OAH14280.1"/>
    </source>
</evidence>
<dbReference type="PANTHER" id="PTHR36512">
    <property type="entry name" value="D-AMINOPEPTIDASE"/>
    <property type="match status" value="1"/>
</dbReference>
<organism evidence="2 3">
    <name type="scientific">Streptomyces jeddahensis</name>
    <dbReference type="NCBI Taxonomy" id="1716141"/>
    <lineage>
        <taxon>Bacteria</taxon>
        <taxon>Bacillati</taxon>
        <taxon>Actinomycetota</taxon>
        <taxon>Actinomycetes</taxon>
        <taxon>Kitasatosporales</taxon>
        <taxon>Streptomycetaceae</taxon>
        <taxon>Streptomyces</taxon>
    </lineage>
</organism>
<keyword evidence="3" id="KW-1185">Reference proteome</keyword>
<dbReference type="PATRIC" id="fig|1716141.3.peg.2467"/>
<evidence type="ECO:0000256" key="1">
    <source>
        <dbReference type="ARBA" id="ARBA00007068"/>
    </source>
</evidence>
<dbReference type="OrthoDB" id="9808347at2"/>
<evidence type="ECO:0000313" key="3">
    <source>
        <dbReference type="Proteomes" id="UP000077381"/>
    </source>
</evidence>
<dbReference type="InterPro" id="IPR016117">
    <property type="entry name" value="ArgJ-like_dom_sf"/>
</dbReference>
<dbReference type="Gene3D" id="3.60.70.12">
    <property type="entry name" value="L-amino peptidase D-ALA esterase/amidase"/>
    <property type="match status" value="1"/>
</dbReference>
<dbReference type="Proteomes" id="UP000077381">
    <property type="component" value="Unassembled WGS sequence"/>
</dbReference>
<dbReference type="AlphaFoldDB" id="A0A177HUB6"/>
<comment type="similarity">
    <text evidence="1">Belongs to the peptidase S58 family.</text>
</comment>
<comment type="caution">
    <text evidence="2">The sequence shown here is derived from an EMBL/GenBank/DDBJ whole genome shotgun (WGS) entry which is preliminary data.</text>
</comment>
<protein>
    <submittedName>
        <fullName evidence="2">Peptidase family S58</fullName>
    </submittedName>
</protein>
<sequence>MPYPTTSDEPCAPVPVTVAQGASLAFDFPGLHVGVAEYAEGPTGCTVFYFPERATGVADVRGGLHATIYMDYLPHQEDVIDAICFAGGSLYGLEAATGVSAELLARRGMSPVMAKVAGAVCYDFHGRDNRVYPDKALGQVALRAAQPGRFPLGAHGAGRNTGCGGGAWFAGLQHETAGQGAAFRQIGPTKIGVFSVVNALGAIVDRSGRVVRGHLDPNSGQRHHYGEILDGHKRVPAPEPPEGNTTLTVVVINQKARHLGQLARQIHTSMARAIQPFHTEADGDILYLVTTNEVANEELNAVSLGVIASEVAWDAVLCSYDQSAAS</sequence>
<proteinExistence type="inferred from homology"/>
<dbReference type="PANTHER" id="PTHR36512:SF3">
    <property type="entry name" value="BLR5678 PROTEIN"/>
    <property type="match status" value="1"/>
</dbReference>
<gene>
    <name evidence="2" type="ORF">STSP_23410</name>
</gene>
<name>A0A177HUB6_9ACTN</name>
<dbReference type="GO" id="GO:0004177">
    <property type="term" value="F:aminopeptidase activity"/>
    <property type="evidence" value="ECO:0007669"/>
    <property type="project" value="TreeGrafter"/>
</dbReference>
<accession>A0A177HUB6</accession>
<reference evidence="2 3" key="1">
    <citation type="submission" date="2015-12" db="EMBL/GenBank/DDBJ databases">
        <title>Genome sequence of Streptomyces sp. G25.</title>
        <authorList>
            <person name="Poehlein A."/>
            <person name="Roettig A."/>
            <person name="Hiessl S."/>
            <person name="Hauschild P."/>
            <person name="Schauer J."/>
            <person name="Madkour M.H."/>
            <person name="Al-Ansari A.M."/>
            <person name="Almakishah N.H."/>
            <person name="Steinbuechel A."/>
            <person name="Daniel R."/>
        </authorList>
    </citation>
    <scope>NUCLEOTIDE SEQUENCE [LARGE SCALE GENOMIC DNA]</scope>
    <source>
        <strain evidence="3">G25(2015)</strain>
    </source>
</reference>
<dbReference type="InterPro" id="IPR005321">
    <property type="entry name" value="Peptidase_S58_DmpA"/>
</dbReference>
<dbReference type="Pfam" id="PF03576">
    <property type="entry name" value="Peptidase_S58"/>
    <property type="match status" value="1"/>
</dbReference>
<dbReference type="SUPFAM" id="SSF56266">
    <property type="entry name" value="DmpA/ArgJ-like"/>
    <property type="match status" value="1"/>
</dbReference>
<dbReference type="EMBL" id="LOHS01000067">
    <property type="protein sequence ID" value="OAH14280.1"/>
    <property type="molecule type" value="Genomic_DNA"/>
</dbReference>